<reference evidence="1 2" key="1">
    <citation type="journal article" date="2016" name="Sci. Rep.">
        <title>A novel ammonia-oxidizing archaeon from wastewater treatment plant: Its enrichment, physiological and genomic characteristics.</title>
        <authorList>
            <person name="Li Y."/>
            <person name="Ding K."/>
            <person name="Wen X."/>
            <person name="Zhang B."/>
            <person name="Shen B."/>
            <person name="Yang Y."/>
        </authorList>
    </citation>
    <scope>NUCLEOTIDE SEQUENCE [LARGE SCALE GENOMIC DNA]</scope>
    <source>
        <strain evidence="1 2">SAT1</strain>
    </source>
</reference>
<dbReference type="EMBL" id="CP011097">
    <property type="protein sequence ID" value="AJZ75083.1"/>
    <property type="molecule type" value="Genomic_DNA"/>
</dbReference>
<dbReference type="Proteomes" id="UP000266745">
    <property type="component" value="Chromosome"/>
</dbReference>
<dbReference type="OrthoDB" id="5725at2157"/>
<dbReference type="RefSeq" id="WP_048187443.1">
    <property type="nucleotide sequence ID" value="NZ_CP011097.1"/>
</dbReference>
<gene>
    <name evidence="1" type="ORF">SU86_000255</name>
</gene>
<protein>
    <submittedName>
        <fullName evidence="1">Uncharacterized protein</fullName>
    </submittedName>
</protein>
<dbReference type="AlphaFoldDB" id="A0A3G1AZP7"/>
<accession>A0A3G1AZP7</accession>
<evidence type="ECO:0000313" key="2">
    <source>
        <dbReference type="Proteomes" id="UP000266745"/>
    </source>
</evidence>
<evidence type="ECO:0000313" key="1">
    <source>
        <dbReference type="EMBL" id="AJZ75083.1"/>
    </source>
</evidence>
<organism evidence="1 2">
    <name type="scientific">Candidatus Nitrosotenuis cloacae</name>
    <dbReference type="NCBI Taxonomy" id="1603555"/>
    <lineage>
        <taxon>Archaea</taxon>
        <taxon>Nitrososphaerota</taxon>
        <taxon>Candidatus Nitrosotenuis</taxon>
    </lineage>
</organism>
<dbReference type="GeneID" id="24874807"/>
<dbReference type="KEGG" id="tah:SU86_000255"/>
<sequence>MEKIQYSGTVWAINHNNPEPLVTHCLKKLQDYGIKKEDIRLTDAPENVQVGEIVVEMWPYHIDVARVRTIRNESFISGSVMQIELKADEQGNYID</sequence>
<keyword evidence="2" id="KW-1185">Reference proteome</keyword>
<proteinExistence type="predicted"/>
<name>A0A3G1AZP7_9ARCH</name>